<dbReference type="InterPro" id="IPR038695">
    <property type="entry name" value="Saro_0823-like_sf"/>
</dbReference>
<name>A0A6J7GK21_9ZZZZ</name>
<evidence type="ECO:0000313" key="2">
    <source>
        <dbReference type="EMBL" id="CAB4904503.1"/>
    </source>
</evidence>
<dbReference type="EMBL" id="CAFBMK010000030">
    <property type="protein sequence ID" value="CAB4904503.1"/>
    <property type="molecule type" value="Genomic_DNA"/>
</dbReference>
<evidence type="ECO:0000256" key="1">
    <source>
        <dbReference type="SAM" id="MobiDB-lite"/>
    </source>
</evidence>
<proteinExistence type="predicted"/>
<gene>
    <name evidence="2" type="ORF">UFOPK3564_00789</name>
</gene>
<reference evidence="2" key="1">
    <citation type="submission" date="2020-05" db="EMBL/GenBank/DDBJ databases">
        <authorList>
            <person name="Chiriac C."/>
            <person name="Salcher M."/>
            <person name="Ghai R."/>
            <person name="Kavagutti S V."/>
        </authorList>
    </citation>
    <scope>NUCLEOTIDE SEQUENCE</scope>
</reference>
<dbReference type="AlphaFoldDB" id="A0A6J7GK21"/>
<feature type="region of interest" description="Disordered" evidence="1">
    <location>
        <begin position="1"/>
        <end position="31"/>
    </location>
</feature>
<dbReference type="Gene3D" id="2.60.120.1140">
    <property type="entry name" value="Protein of unknown function DUF192"/>
    <property type="match status" value="1"/>
</dbReference>
<accession>A0A6J7GK21</accession>
<sequence>MSSAPPSSDPRAPDGWTIRPAARRRQRARGLLGRPRLDPLEGLWLPVRSVHTFGMRFAIDLVWLGRDGAVLRVDRAVPRGRVRTCTAARGGVVEVAADRGPALARALAGRRVPAAVGS</sequence>
<organism evidence="2">
    <name type="scientific">freshwater metagenome</name>
    <dbReference type="NCBI Taxonomy" id="449393"/>
    <lineage>
        <taxon>unclassified sequences</taxon>
        <taxon>metagenomes</taxon>
        <taxon>ecological metagenomes</taxon>
    </lineage>
</organism>
<dbReference type="InterPro" id="IPR003795">
    <property type="entry name" value="DUF192"/>
</dbReference>
<feature type="compositionally biased region" description="Low complexity" evidence="1">
    <location>
        <begin position="1"/>
        <end position="14"/>
    </location>
</feature>
<dbReference type="Pfam" id="PF02643">
    <property type="entry name" value="DUF192"/>
    <property type="match status" value="1"/>
</dbReference>
<protein>
    <submittedName>
        <fullName evidence="2">Unannotated protein</fullName>
    </submittedName>
</protein>